<keyword evidence="2" id="KW-0723">Serine/threonine-protein kinase</keyword>
<keyword evidence="3" id="KW-0808">Transferase</keyword>
<dbReference type="Pfam" id="PF00069">
    <property type="entry name" value="Pkinase"/>
    <property type="match status" value="1"/>
</dbReference>
<evidence type="ECO:0000256" key="5">
    <source>
        <dbReference type="ARBA" id="ARBA00022777"/>
    </source>
</evidence>
<name>A0A0R0LZF7_9MICR</name>
<sequence>MEQLIFIRTISYGSTAVVEEHEFMNRRFAVKKFLPKNGNVKNNNIIDMDNNNVIDMDNNNVIDMNNNNVIVMDNIRDSNHKEMNNTVRGLNHKDMNTIKDLNHKDMNTIRDLNHKDMNNVKKEVLIHKNLKHKNIVKFIDFIPTIPCLILDYVDYELFFLLEAKKGFPKKVVHFFFTQLISVLEYLHSKNICHRDLKPENILLSKNGNIKLSDFGSATIFKYKNKNRNLTSIIGTIPFISPEVYLKCYNGPLNDIWSIGILFFIMATGYLPWKKGTKDDQEFIDFFKISYHDYIPFKKCPKNILFLFKKICQKEKNRPTILDLKNSDFYKQKNDLLNNNLLCSDPKRLFSYILPITEKYIPFSLPNQNVFSPINRKIIFSQPQKNEINLKLLYVKSEEEKLINKIMELFTNFNVIFERKLQTLFFSTIDTNRNLLTGELSINLKTSDKISESLKVSESLKISEKINLKTSDKINLKTSEKISDNLNNVCVISMTRLKGSALEFSEFCNFILSHVQQT</sequence>
<proteinExistence type="predicted"/>
<dbReference type="GO" id="GO:0035556">
    <property type="term" value="P:intracellular signal transduction"/>
    <property type="evidence" value="ECO:0007669"/>
    <property type="project" value="TreeGrafter"/>
</dbReference>
<evidence type="ECO:0000313" key="10">
    <source>
        <dbReference type="EMBL" id="KRH94685.1"/>
    </source>
</evidence>
<dbReference type="Gene3D" id="1.10.510.10">
    <property type="entry name" value="Transferase(Phosphotransferase) domain 1"/>
    <property type="match status" value="1"/>
</dbReference>
<dbReference type="PROSITE" id="PS50011">
    <property type="entry name" value="PROTEIN_KINASE_DOM"/>
    <property type="match status" value="1"/>
</dbReference>
<evidence type="ECO:0000256" key="4">
    <source>
        <dbReference type="ARBA" id="ARBA00022741"/>
    </source>
</evidence>
<dbReference type="SUPFAM" id="SSF56112">
    <property type="entry name" value="Protein kinase-like (PK-like)"/>
    <property type="match status" value="1"/>
</dbReference>
<dbReference type="Proteomes" id="UP000051530">
    <property type="component" value="Unassembled WGS sequence"/>
</dbReference>
<evidence type="ECO:0000256" key="1">
    <source>
        <dbReference type="ARBA" id="ARBA00012513"/>
    </source>
</evidence>
<dbReference type="InterPro" id="IPR000719">
    <property type="entry name" value="Prot_kinase_dom"/>
</dbReference>
<dbReference type="PANTHER" id="PTHR24346:SF107">
    <property type="entry name" value="SERINE_THREONINE-PROTEIN KINASE CHK1"/>
    <property type="match status" value="1"/>
</dbReference>
<reference evidence="10 11" key="1">
    <citation type="submission" date="2015-07" db="EMBL/GenBank/DDBJ databases">
        <title>The genome of Pseudoloma neurophilia, a relevant intracellular parasite of the zebrafish.</title>
        <authorList>
            <person name="Ndikumana S."/>
            <person name="Pelin A."/>
            <person name="Sanders J."/>
            <person name="Corradi N."/>
        </authorList>
    </citation>
    <scope>NUCLEOTIDE SEQUENCE [LARGE SCALE GENOMIC DNA]</scope>
    <source>
        <strain evidence="10 11">MK1</strain>
    </source>
</reference>
<dbReference type="VEuPathDB" id="MicrosporidiaDB:M153_1650008972"/>
<evidence type="ECO:0000256" key="7">
    <source>
        <dbReference type="ARBA" id="ARBA00047899"/>
    </source>
</evidence>
<dbReference type="GO" id="GO:0004674">
    <property type="term" value="F:protein serine/threonine kinase activity"/>
    <property type="evidence" value="ECO:0007669"/>
    <property type="project" value="UniProtKB-KW"/>
</dbReference>
<comment type="caution">
    <text evidence="10">The sequence shown here is derived from an EMBL/GenBank/DDBJ whole genome shotgun (WGS) entry which is preliminary data.</text>
</comment>
<comment type="catalytic activity">
    <reaction evidence="7">
        <text>L-threonyl-[protein] + ATP = O-phospho-L-threonyl-[protein] + ADP + H(+)</text>
        <dbReference type="Rhea" id="RHEA:46608"/>
        <dbReference type="Rhea" id="RHEA-COMP:11060"/>
        <dbReference type="Rhea" id="RHEA-COMP:11605"/>
        <dbReference type="ChEBI" id="CHEBI:15378"/>
        <dbReference type="ChEBI" id="CHEBI:30013"/>
        <dbReference type="ChEBI" id="CHEBI:30616"/>
        <dbReference type="ChEBI" id="CHEBI:61977"/>
        <dbReference type="ChEBI" id="CHEBI:456216"/>
        <dbReference type="EC" id="2.7.11.1"/>
    </reaction>
</comment>
<evidence type="ECO:0000256" key="6">
    <source>
        <dbReference type="ARBA" id="ARBA00022840"/>
    </source>
</evidence>
<dbReference type="GO" id="GO:0005737">
    <property type="term" value="C:cytoplasm"/>
    <property type="evidence" value="ECO:0007669"/>
    <property type="project" value="TreeGrafter"/>
</dbReference>
<organism evidence="10 11">
    <name type="scientific">Pseudoloma neurophilia</name>
    <dbReference type="NCBI Taxonomy" id="146866"/>
    <lineage>
        <taxon>Eukaryota</taxon>
        <taxon>Fungi</taxon>
        <taxon>Fungi incertae sedis</taxon>
        <taxon>Microsporidia</taxon>
        <taxon>Pseudoloma</taxon>
    </lineage>
</organism>
<evidence type="ECO:0000259" key="9">
    <source>
        <dbReference type="PROSITE" id="PS50011"/>
    </source>
</evidence>
<keyword evidence="11" id="KW-1185">Reference proteome</keyword>
<dbReference type="OrthoDB" id="539158at2759"/>
<dbReference type="EC" id="2.7.11.1" evidence="1"/>
<comment type="catalytic activity">
    <reaction evidence="8">
        <text>L-seryl-[protein] + ATP = O-phospho-L-seryl-[protein] + ADP + H(+)</text>
        <dbReference type="Rhea" id="RHEA:17989"/>
        <dbReference type="Rhea" id="RHEA-COMP:9863"/>
        <dbReference type="Rhea" id="RHEA-COMP:11604"/>
        <dbReference type="ChEBI" id="CHEBI:15378"/>
        <dbReference type="ChEBI" id="CHEBI:29999"/>
        <dbReference type="ChEBI" id="CHEBI:30616"/>
        <dbReference type="ChEBI" id="CHEBI:83421"/>
        <dbReference type="ChEBI" id="CHEBI:456216"/>
        <dbReference type="EC" id="2.7.11.1"/>
    </reaction>
</comment>
<dbReference type="InterPro" id="IPR008271">
    <property type="entry name" value="Ser/Thr_kinase_AS"/>
</dbReference>
<protein>
    <recommendedName>
        <fullName evidence="1">non-specific serine/threonine protein kinase</fullName>
        <ecNumber evidence="1">2.7.11.1</ecNumber>
    </recommendedName>
</protein>
<dbReference type="SMART" id="SM00220">
    <property type="entry name" value="S_TKc"/>
    <property type="match status" value="1"/>
</dbReference>
<dbReference type="AlphaFoldDB" id="A0A0R0LZF7"/>
<dbReference type="InterPro" id="IPR011009">
    <property type="entry name" value="Kinase-like_dom_sf"/>
</dbReference>
<evidence type="ECO:0000256" key="2">
    <source>
        <dbReference type="ARBA" id="ARBA00022527"/>
    </source>
</evidence>
<gene>
    <name evidence="10" type="ORF">M153_1650008972</name>
</gene>
<evidence type="ECO:0000313" key="11">
    <source>
        <dbReference type="Proteomes" id="UP000051530"/>
    </source>
</evidence>
<keyword evidence="5 10" id="KW-0418">Kinase</keyword>
<feature type="domain" description="Protein kinase" evidence="9">
    <location>
        <begin position="4"/>
        <end position="329"/>
    </location>
</feature>
<keyword evidence="4" id="KW-0547">Nucleotide-binding</keyword>
<dbReference type="EMBL" id="LGUB01000041">
    <property type="protein sequence ID" value="KRH94685.1"/>
    <property type="molecule type" value="Genomic_DNA"/>
</dbReference>
<dbReference type="PANTHER" id="PTHR24346">
    <property type="entry name" value="MAP/MICROTUBULE AFFINITY-REGULATING KINASE"/>
    <property type="match status" value="1"/>
</dbReference>
<accession>A0A0R0LZF7</accession>
<keyword evidence="6" id="KW-0067">ATP-binding</keyword>
<evidence type="ECO:0000256" key="8">
    <source>
        <dbReference type="ARBA" id="ARBA00048679"/>
    </source>
</evidence>
<evidence type="ECO:0000256" key="3">
    <source>
        <dbReference type="ARBA" id="ARBA00022679"/>
    </source>
</evidence>
<dbReference type="GO" id="GO:0005524">
    <property type="term" value="F:ATP binding"/>
    <property type="evidence" value="ECO:0007669"/>
    <property type="project" value="UniProtKB-KW"/>
</dbReference>
<dbReference type="PROSITE" id="PS00108">
    <property type="entry name" value="PROTEIN_KINASE_ST"/>
    <property type="match status" value="1"/>
</dbReference>